<reference evidence="1" key="1">
    <citation type="submission" date="2009-07" db="EMBL/GenBank/DDBJ databases">
        <authorList>
            <person name="Weinstock G."/>
            <person name="Sodergren E."/>
            <person name="Clifton S."/>
            <person name="Fulton L."/>
            <person name="Fulton B."/>
            <person name="Courtney L."/>
            <person name="Fronick C."/>
            <person name="Harrison M."/>
            <person name="Strong C."/>
            <person name="Farmer C."/>
            <person name="Delahaunty K."/>
            <person name="Markovic C."/>
            <person name="Hall O."/>
            <person name="Minx P."/>
            <person name="Tomlinson C."/>
            <person name="Mitreva M."/>
            <person name="Nelson J."/>
            <person name="Hou S."/>
            <person name="Wollam A."/>
            <person name="Pepin K.H."/>
            <person name="Johnson M."/>
            <person name="Bhonagiri V."/>
            <person name="Nash W.E."/>
            <person name="Warren W."/>
            <person name="Chinwalla A."/>
            <person name="Mardis E.R."/>
            <person name="Wilson R.K."/>
        </authorList>
    </citation>
    <scope>NUCLEOTIDE SEQUENCE [LARGE SCALE GENOMIC DNA]</scope>
    <source>
        <strain evidence="1">ATCC 29256</strain>
    </source>
</reference>
<gene>
    <name evidence="1" type="ORF">NEISICOT_02018</name>
</gene>
<accession>C6M668</accession>
<evidence type="ECO:0000313" key="1">
    <source>
        <dbReference type="EMBL" id="EET44295.1"/>
    </source>
</evidence>
<name>C6M668_NEISI</name>
<proteinExistence type="predicted"/>
<dbReference type="Proteomes" id="UP000005365">
    <property type="component" value="Unassembled WGS sequence"/>
</dbReference>
<keyword evidence="2" id="KW-1185">Reference proteome</keyword>
<evidence type="ECO:0000313" key="2">
    <source>
        <dbReference type="Proteomes" id="UP000005365"/>
    </source>
</evidence>
<protein>
    <submittedName>
        <fullName evidence="1">Uncharacterized protein</fullName>
    </submittedName>
</protein>
<comment type="caution">
    <text evidence="1">The sequence shown here is derived from an EMBL/GenBank/DDBJ whole genome shotgun (WGS) entry which is preliminary data.</text>
</comment>
<sequence length="126" mass="13628">MLDHADIRADFGNAEGKTQAVKQNRQREIGQRACGNDGDAFGGMLFVEGVRQVCLRHFALARIDHFDIAAQRDGCQTPFGIAALSAEKRFAEADGKANDFDAAQSGDDVVSELVQADQNQDGENKS</sequence>
<dbReference type="AlphaFoldDB" id="C6M668"/>
<organism evidence="1 2">
    <name type="scientific">Neisseria sicca ATCC 29256</name>
    <dbReference type="NCBI Taxonomy" id="547045"/>
    <lineage>
        <taxon>Bacteria</taxon>
        <taxon>Pseudomonadati</taxon>
        <taxon>Pseudomonadota</taxon>
        <taxon>Betaproteobacteria</taxon>
        <taxon>Neisseriales</taxon>
        <taxon>Neisseriaceae</taxon>
        <taxon>Neisseria</taxon>
    </lineage>
</organism>
<dbReference type="EMBL" id="ACKO02000011">
    <property type="protein sequence ID" value="EET44295.1"/>
    <property type="molecule type" value="Genomic_DNA"/>
</dbReference>